<keyword evidence="9 15" id="KW-0862">Zinc</keyword>
<keyword evidence="3 15" id="KW-0004">4Fe-4S</keyword>
<feature type="domain" description="DNA-directed DNA polymerase family B exonuclease" evidence="16">
    <location>
        <begin position="44"/>
        <end position="92"/>
    </location>
</feature>
<proteinExistence type="evidence at transcript level"/>
<dbReference type="EMBL" id="AK031352">
    <property type="protein sequence ID" value="BAC27362.1"/>
    <property type="molecule type" value="mRNA"/>
</dbReference>
<keyword evidence="11 15" id="KW-0408">Iron</keyword>
<dbReference type="FunFam" id="3.90.1600.10:FF:000006">
    <property type="entry name" value="DNA polymerase epsilon catalytic subunit"/>
    <property type="match status" value="1"/>
</dbReference>
<keyword evidence="5 15" id="KW-0548">Nucleotidyltransferase</keyword>
<sequence length="716" mass="82152">MRVTSVSWEQSAYTQGGSKEELAHLSTLPVSFVVRPFVEARAAIHGLSMYQEIGFQKDSQGEYKAPQCIHMDCLRWVKRDSYLPVGSHNLKAAAKAKLGYDPVELDPEDMCRMATEQPQTLATYSVSDAVATYYLYMKYVHPFIFALCTIIPMEPDEVLRKGSGTLCEALLMVQAFHANIIFPNKQEQEFNKLTDDGHMLDAETYVGGHVEALESGVFRSDIPCRFRMNPAAFDFLLQRVEKTMRHAIEEEEKVPVEQATNFQEVCEQIKTKLTSLKDVPNRIECPLIYHLDVGAMYPNIILTNRLQPSAIVDEATCAACDFNKPGASCQRKMAWQWRGEFMPASRSEYHRIQHQLESEKFPPLFPEGPARAFHELSREEQAKYEKRRLADYCRKAYKKIHVTKVEERLTTICQRENSFYVDTVRAFRDRRYEFKGLHKVWKKKLSAAVEVGDASEVKRCKNMEILYDSLQLAHKCILNSFYGYVMRKGARWYSMEMAGIVCFTGANIITQARELIEQIGRPLELDTDGIWCVLPNSFPENFVIKTTNAKKPKLTISYPGAMLNIMVKEGFTNHQYQELTEPSSLTYVTHSENSIFFEVDGPYLAMILPASKEEGKKLKKRYAVFNEDGSLAELKGFEVKRRGELQLIKIFQSSVFEAFLKGSTLEEVYGSVAKVADYWLDVLYSKVRLHLPPQLVLRSEHLSRNWTCIVGSWRIR</sequence>
<evidence type="ECO:0000256" key="10">
    <source>
        <dbReference type="ARBA" id="ARBA00022932"/>
    </source>
</evidence>
<dbReference type="FunFam" id="3.30.420.10:FF:000217">
    <property type="entry name" value="DNA polymerase epsilon catalytic subunit"/>
    <property type="match status" value="1"/>
</dbReference>
<dbReference type="UCSC" id="uc008yql.2">
    <property type="organism name" value="mouse"/>
</dbReference>
<dbReference type="InterPro" id="IPR042087">
    <property type="entry name" value="DNA_pol_B_thumb"/>
</dbReference>
<evidence type="ECO:0000313" key="18">
    <source>
        <dbReference type="EMBL" id="BAC27362.1"/>
    </source>
</evidence>
<keyword evidence="4 15" id="KW-0808">Transferase</keyword>
<keyword evidence="13 15" id="KW-0238">DNA-binding</keyword>
<name>Q8CD66_MOUSE</name>
<dbReference type="InterPro" id="IPR023211">
    <property type="entry name" value="DNA_pol_palm_dom_sf"/>
</dbReference>
<keyword evidence="8 15" id="KW-0863">Zinc-finger</keyword>
<evidence type="ECO:0000256" key="5">
    <source>
        <dbReference type="ARBA" id="ARBA00022695"/>
    </source>
</evidence>
<dbReference type="InterPro" id="IPR055191">
    <property type="entry name" value="POL2_thumb"/>
</dbReference>
<dbReference type="InterPro" id="IPR043502">
    <property type="entry name" value="DNA/RNA_pol_sf"/>
</dbReference>
<dbReference type="InterPro" id="IPR012337">
    <property type="entry name" value="RNaseH-like_sf"/>
</dbReference>
<evidence type="ECO:0000256" key="2">
    <source>
        <dbReference type="ARBA" id="ARBA00005755"/>
    </source>
</evidence>
<evidence type="ECO:0000259" key="16">
    <source>
        <dbReference type="Pfam" id="PF03104"/>
    </source>
</evidence>
<dbReference type="Gene3D" id="3.30.420.10">
    <property type="entry name" value="Ribonuclease H-like superfamily/Ribonuclease H"/>
    <property type="match status" value="1"/>
</dbReference>
<dbReference type="GO" id="GO:0003887">
    <property type="term" value="F:DNA-directed DNA polymerase activity"/>
    <property type="evidence" value="ECO:0007669"/>
    <property type="project" value="UniProtKB-KW"/>
</dbReference>
<comment type="subcellular location">
    <subcellularLocation>
        <location evidence="1 15">Nucleus</location>
    </subcellularLocation>
</comment>
<dbReference type="EC" id="2.7.7.7" evidence="15"/>
<evidence type="ECO:0000256" key="12">
    <source>
        <dbReference type="ARBA" id="ARBA00023014"/>
    </source>
</evidence>
<reference evidence="18" key="4">
    <citation type="journal article" date="2001" name="Nature">
        <title>Functional annotation of a full-length mouse cDNA collection.</title>
        <authorList>
            <consortium name="The RIKEN Genome Exploration Research Group Phase II Team and the FANTOM Consortium"/>
        </authorList>
    </citation>
    <scope>NUCLEOTIDE SEQUENCE</scope>
    <source>
        <strain evidence="18">C57BL/6J</strain>
        <tissue evidence="18">Testis</tissue>
    </source>
</reference>
<evidence type="ECO:0000256" key="6">
    <source>
        <dbReference type="ARBA" id="ARBA00022705"/>
    </source>
</evidence>
<keyword evidence="6 15" id="KW-0235">DNA replication</keyword>
<evidence type="ECO:0000256" key="14">
    <source>
        <dbReference type="ARBA" id="ARBA00023242"/>
    </source>
</evidence>
<dbReference type="Gene3D" id="1.10.132.60">
    <property type="entry name" value="DNA polymerase family B, C-terminal domain"/>
    <property type="match status" value="1"/>
</dbReference>
<dbReference type="SUPFAM" id="SSF56672">
    <property type="entry name" value="DNA/RNA polymerases"/>
    <property type="match status" value="1"/>
</dbReference>
<comment type="function">
    <text evidence="15">DNA polymerase II participates in chromosomal DNA replication.</text>
</comment>
<evidence type="ECO:0000256" key="13">
    <source>
        <dbReference type="ARBA" id="ARBA00023125"/>
    </source>
</evidence>
<feature type="domain" description="DNA polymerase epsilon ,catalytic subunit A thumb" evidence="17">
    <location>
        <begin position="641"/>
        <end position="687"/>
    </location>
</feature>
<evidence type="ECO:0000256" key="7">
    <source>
        <dbReference type="ARBA" id="ARBA00022723"/>
    </source>
</evidence>
<dbReference type="GO" id="GO:0006260">
    <property type="term" value="P:DNA replication"/>
    <property type="evidence" value="ECO:0007669"/>
    <property type="project" value="UniProtKB-KW"/>
</dbReference>
<dbReference type="GO" id="GO:0051539">
    <property type="term" value="F:4 iron, 4 sulfur cluster binding"/>
    <property type="evidence" value="ECO:0007669"/>
    <property type="project" value="UniProtKB-KW"/>
</dbReference>
<comment type="similarity">
    <text evidence="2 15">Belongs to the DNA polymerase type-B family.</text>
</comment>
<comment type="catalytic activity">
    <reaction evidence="15">
        <text>DNA(n) + a 2'-deoxyribonucleoside 5'-triphosphate = DNA(n+1) + diphosphate</text>
        <dbReference type="Rhea" id="RHEA:22508"/>
        <dbReference type="Rhea" id="RHEA-COMP:17339"/>
        <dbReference type="Rhea" id="RHEA-COMP:17340"/>
        <dbReference type="ChEBI" id="CHEBI:33019"/>
        <dbReference type="ChEBI" id="CHEBI:61560"/>
        <dbReference type="ChEBI" id="CHEBI:173112"/>
        <dbReference type="EC" id="2.7.7.7"/>
    </reaction>
</comment>
<dbReference type="GO" id="GO:0008622">
    <property type="term" value="C:epsilon DNA polymerase complex"/>
    <property type="evidence" value="ECO:0007669"/>
    <property type="project" value="InterPro"/>
</dbReference>
<evidence type="ECO:0000256" key="8">
    <source>
        <dbReference type="ARBA" id="ARBA00022771"/>
    </source>
</evidence>
<dbReference type="Gene3D" id="3.90.1600.10">
    <property type="entry name" value="Palm domain of DNA polymerase"/>
    <property type="match status" value="1"/>
</dbReference>
<reference evidence="18" key="8">
    <citation type="journal article" date="2005" name="Science">
        <title>Antisense Transcription in the Mammalian Transcriptome.</title>
        <authorList>
            <consortium name="RIKEN Genome Exploration Research Group and Genome Science Group (Genome Network Project Core Group) and the FANTOM Consortium"/>
        </authorList>
    </citation>
    <scope>NUCLEOTIDE SEQUENCE</scope>
    <source>
        <strain evidence="18">C57BL/6J</strain>
        <tissue evidence="18">Testis</tissue>
    </source>
</reference>
<dbReference type="InterPro" id="IPR029703">
    <property type="entry name" value="POL2"/>
</dbReference>
<keyword evidence="10 15" id="KW-0239">DNA-directed DNA polymerase</keyword>
<dbReference type="GO" id="GO:0003677">
    <property type="term" value="F:DNA binding"/>
    <property type="evidence" value="ECO:0007669"/>
    <property type="project" value="UniProtKB-KW"/>
</dbReference>
<keyword evidence="12 15" id="KW-0411">Iron-sulfur</keyword>
<dbReference type="SUPFAM" id="SSF53098">
    <property type="entry name" value="Ribonuclease H-like"/>
    <property type="match status" value="1"/>
</dbReference>
<protein>
    <recommendedName>
        <fullName evidence="15">DNA polymerase epsilon catalytic subunit</fullName>
        <ecNumber evidence="15">2.7.7.7</ecNumber>
    </recommendedName>
</protein>
<evidence type="ECO:0000256" key="1">
    <source>
        <dbReference type="ARBA" id="ARBA00004123"/>
    </source>
</evidence>
<reference evidence="18" key="2">
    <citation type="journal article" date="2000" name="Genome Res.">
        <title>Normalization and subtraction of cap-trapper-selected cDNAs to prepare full-length cDNA libraries for rapid discovery of new genes.</title>
        <authorList>
            <person name="Carninci P."/>
            <person name="Shibata Y."/>
            <person name="Hayatsu N."/>
            <person name="Sugahara Y."/>
            <person name="Shibata K."/>
            <person name="Itoh M."/>
            <person name="Konno H."/>
            <person name="Okazaki Y."/>
            <person name="Muramatsu M."/>
            <person name="Hayashizaki Y."/>
        </authorList>
    </citation>
    <scope>NUCLEOTIDE SEQUENCE</scope>
    <source>
        <strain evidence="18">C57BL/6J</strain>
        <tissue evidence="18">Testis</tissue>
    </source>
</reference>
<dbReference type="GO" id="GO:0006281">
    <property type="term" value="P:DNA repair"/>
    <property type="evidence" value="ECO:0007669"/>
    <property type="project" value="InterPro"/>
</dbReference>
<evidence type="ECO:0000259" key="17">
    <source>
        <dbReference type="Pfam" id="PF22634"/>
    </source>
</evidence>
<dbReference type="InterPro" id="IPR006133">
    <property type="entry name" value="DNA-dir_DNA_pol_B_exonuc"/>
</dbReference>
<dbReference type="AlphaFoldDB" id="Q8CD66"/>
<dbReference type="GO" id="GO:0008270">
    <property type="term" value="F:zinc ion binding"/>
    <property type="evidence" value="ECO:0007669"/>
    <property type="project" value="UniProtKB-KW"/>
</dbReference>
<dbReference type="PANTHER" id="PTHR10670">
    <property type="entry name" value="DNA POLYMERASE EPSILON CATALYTIC SUBUNIT A"/>
    <property type="match status" value="1"/>
</dbReference>
<evidence type="ECO:0000256" key="11">
    <source>
        <dbReference type="ARBA" id="ARBA00023004"/>
    </source>
</evidence>
<dbReference type="Pfam" id="PF03104">
    <property type="entry name" value="DNA_pol_B_exo1"/>
    <property type="match status" value="1"/>
</dbReference>
<reference evidence="18" key="5">
    <citation type="submission" date="2001-07" db="EMBL/GenBank/DDBJ databases">
        <authorList>
            <person name="Adachi J."/>
            <person name="Aizawa K."/>
            <person name="Akimura T."/>
            <person name="Arakawa T."/>
            <person name="Bono H."/>
            <person name="Carninci P."/>
            <person name="Fukuda S."/>
            <person name="Furuno M."/>
            <person name="Hanagaki T."/>
            <person name="Hara A."/>
            <person name="Hashizume W."/>
            <person name="Hayashida K."/>
            <person name="Hayatsu N."/>
            <person name="Hiramoto K."/>
            <person name="Hiraoka T."/>
            <person name="Hirozane T."/>
            <person name="Hori F."/>
            <person name="Imotani K."/>
            <person name="Ishii Y."/>
            <person name="Itoh M."/>
            <person name="Kagawa I."/>
            <person name="Kasukawa T."/>
            <person name="Katoh H."/>
            <person name="Kawai J."/>
            <person name="Kojima Y."/>
            <person name="Kondo S."/>
            <person name="Konno H."/>
            <person name="Kouda M."/>
            <person name="Koya S."/>
            <person name="Kurihara C."/>
            <person name="Matsuyama T."/>
            <person name="Miyazaki A."/>
            <person name="Murata M."/>
            <person name="Nakamura M."/>
            <person name="Nishi K."/>
            <person name="Nomura K."/>
            <person name="Numazaki R."/>
            <person name="Ohno M."/>
            <person name="Ohsato N."/>
            <person name="Okazaki Y."/>
            <person name="Saito R."/>
            <person name="Saitoh H."/>
            <person name="Sakai C."/>
            <person name="Sakai K."/>
            <person name="Sakazume N."/>
            <person name="Sano H."/>
            <person name="Sasaki D."/>
            <person name="Shibata K."/>
            <person name="Shinagawa A."/>
            <person name="Shiraki T."/>
            <person name="Sogabe Y."/>
            <person name="Tagami M."/>
            <person name="Tagawa A."/>
            <person name="Takahashi F."/>
            <person name="Takaku-Akahira S."/>
            <person name="Takeda Y."/>
            <person name="Tanaka T."/>
            <person name="Tomaru A."/>
            <person name="Toya T."/>
            <person name="Yasunishi A."/>
            <person name="Muramatsu M."/>
            <person name="Hayashizaki Y."/>
        </authorList>
    </citation>
    <scope>NUCLEOTIDE SEQUENCE</scope>
    <source>
        <strain evidence="18">C57BL/6J</strain>
        <tissue evidence="18">Testis</tissue>
    </source>
</reference>
<dbReference type="InterPro" id="IPR006172">
    <property type="entry name" value="DNA-dir_DNA_pol_B"/>
</dbReference>
<evidence type="ECO:0000256" key="15">
    <source>
        <dbReference type="RuleBase" id="RU365029"/>
    </source>
</evidence>
<reference evidence="18" key="3">
    <citation type="journal article" date="2000" name="Genome Res.">
        <title>RIKEN integrated sequence analysis (RISA) system--384-format sequencing pipeline with 384 multicapillary sequencer.</title>
        <authorList>
            <person name="Shibata K."/>
            <person name="Itoh M."/>
            <person name="Aizawa K."/>
            <person name="Nagaoka S."/>
            <person name="Sasaki N."/>
            <person name="Carninci P."/>
            <person name="Konno H."/>
            <person name="Akiyama J."/>
            <person name="Nishi K."/>
            <person name="Kitsunai T."/>
            <person name="Tashiro H."/>
            <person name="Itoh M."/>
            <person name="Sumi N."/>
            <person name="Ishii Y."/>
            <person name="Nakamura S."/>
            <person name="Hazama M."/>
            <person name="Nishine T."/>
            <person name="Harada A."/>
            <person name="Yamamoto R."/>
            <person name="Matsumoto H."/>
            <person name="Sakaguchi S."/>
            <person name="Ikegami T."/>
            <person name="Kashiwagi K."/>
            <person name="Fujiwake S."/>
            <person name="Inoue K."/>
            <person name="Togawa Y."/>
            <person name="Izawa M."/>
            <person name="Ohara E."/>
            <person name="Watahiki M."/>
            <person name="Yoneda Y."/>
            <person name="Ishikawa T."/>
            <person name="Ozawa K."/>
            <person name="Tanaka T."/>
            <person name="Matsuura S."/>
            <person name="Kawai J."/>
            <person name="Okazaki Y."/>
            <person name="Muramatsu M."/>
            <person name="Inoue Y."/>
            <person name="Kira A."/>
            <person name="Hayashizaki Y."/>
        </authorList>
    </citation>
    <scope>NUCLEOTIDE SEQUENCE</scope>
    <source>
        <strain evidence="18">C57BL/6J</strain>
        <tissue evidence="18">Testis</tissue>
    </source>
</reference>
<keyword evidence="14 15" id="KW-0539">Nucleus</keyword>
<evidence type="ECO:0000256" key="9">
    <source>
        <dbReference type="ARBA" id="ARBA00022833"/>
    </source>
</evidence>
<accession>Q8CD66</accession>
<dbReference type="SMART" id="SM00486">
    <property type="entry name" value="POLBc"/>
    <property type="match status" value="1"/>
</dbReference>
<dbReference type="CDD" id="cd05535">
    <property type="entry name" value="POLBc_epsilon"/>
    <property type="match status" value="1"/>
</dbReference>
<keyword evidence="7 15" id="KW-0479">Metal-binding</keyword>
<reference evidence="18" key="1">
    <citation type="journal article" date="1999" name="Methods Enzymol.">
        <title>High-efficiency full-length cDNA cloning.</title>
        <authorList>
            <person name="Carninci P."/>
            <person name="Hayashizaki Y."/>
        </authorList>
    </citation>
    <scope>NUCLEOTIDE SEQUENCE</scope>
    <source>
        <strain evidence="18">C57BL/6J</strain>
        <tissue evidence="18">Testis</tissue>
    </source>
</reference>
<dbReference type="Pfam" id="PF22634">
    <property type="entry name" value="POL2_thumb"/>
    <property type="match status" value="1"/>
</dbReference>
<evidence type="ECO:0000256" key="4">
    <source>
        <dbReference type="ARBA" id="ARBA00022679"/>
    </source>
</evidence>
<organism evidence="18">
    <name type="scientific">Mus musculus</name>
    <name type="common">Mouse</name>
    <dbReference type="NCBI Taxonomy" id="10090"/>
    <lineage>
        <taxon>Eukaryota</taxon>
        <taxon>Metazoa</taxon>
        <taxon>Chordata</taxon>
        <taxon>Craniata</taxon>
        <taxon>Vertebrata</taxon>
        <taxon>Euteleostomi</taxon>
        <taxon>Mammalia</taxon>
        <taxon>Eutheria</taxon>
        <taxon>Euarchontoglires</taxon>
        <taxon>Glires</taxon>
        <taxon>Rodentia</taxon>
        <taxon>Myomorpha</taxon>
        <taxon>Muroidea</taxon>
        <taxon>Muridae</taxon>
        <taxon>Murinae</taxon>
        <taxon>Mus</taxon>
        <taxon>Mus</taxon>
    </lineage>
</organism>
<dbReference type="InterPro" id="IPR036397">
    <property type="entry name" value="RNaseH_sf"/>
</dbReference>
<dbReference type="GO" id="GO:0000166">
    <property type="term" value="F:nucleotide binding"/>
    <property type="evidence" value="ECO:0007669"/>
    <property type="project" value="InterPro"/>
</dbReference>
<dbReference type="PeptideAtlas" id="Q8CD66"/>
<reference evidence="18" key="6">
    <citation type="journal article" date="2002" name="Nature">
        <title>Analysis of the mouse transcriptome based on functional annotation of 60,770 full-length cDNAs.</title>
        <authorList>
            <consortium name="The FANTOM Consortium and the RIKEN Genome Exploration Research Group Phase I and II Team"/>
        </authorList>
    </citation>
    <scope>NUCLEOTIDE SEQUENCE</scope>
    <source>
        <strain evidence="18">C57BL/6J</strain>
        <tissue evidence="18">Testis</tissue>
    </source>
</reference>
<dbReference type="PANTHER" id="PTHR10670:SF0">
    <property type="entry name" value="DNA POLYMERASE EPSILON CATALYTIC SUBUNIT A"/>
    <property type="match status" value="1"/>
</dbReference>
<reference evidence="18" key="7">
    <citation type="journal article" date="2005" name="Science">
        <title>The Transcriptional Landscape of the Mammalian Genome.</title>
        <authorList>
            <consortium name="The FANTOM Consortium"/>
            <consortium name="Riken Genome Exploration Research Group and Genome Science Group (Genome Network Project Core Group)"/>
        </authorList>
    </citation>
    <scope>NUCLEOTIDE SEQUENCE</scope>
    <source>
        <strain evidence="18">C57BL/6J</strain>
        <tissue evidence="18">Testis</tissue>
    </source>
</reference>
<comment type="cofactor">
    <cofactor evidence="15">
        <name>[4Fe-4S] cluster</name>
        <dbReference type="ChEBI" id="CHEBI:49883"/>
    </cofactor>
</comment>
<evidence type="ECO:0000256" key="3">
    <source>
        <dbReference type="ARBA" id="ARBA00022485"/>
    </source>
</evidence>
<dbReference type="Gene3D" id="1.10.287.690">
    <property type="entry name" value="Helix hairpin bin"/>
    <property type="match status" value="1"/>
</dbReference>